<comment type="function">
    <text evidence="10">Regulatory subunit of the condensin complex, a complex required for conversion of interphase chromatin into mitotic-like condense chromosomes. The condensin complex probably introduces positive supercoils into relaxed DNA in the presence of type I topoisomerases and converts nicked DNA into positive knotted forms in the presence of type II topoisomerases.</text>
</comment>
<keyword evidence="9 10" id="KW-0131">Cell cycle</keyword>
<keyword evidence="4" id="KW-0158">Chromosome</keyword>
<dbReference type="GO" id="GO:0051301">
    <property type="term" value="P:cell division"/>
    <property type="evidence" value="ECO:0007669"/>
    <property type="project" value="UniProtKB-KW"/>
</dbReference>
<evidence type="ECO:0000256" key="7">
    <source>
        <dbReference type="ARBA" id="ARBA00023067"/>
    </source>
</evidence>
<keyword evidence="5 10" id="KW-0132">Cell division</keyword>
<feature type="domain" description="Condensin complex subunit 1 N-terminal" evidence="13">
    <location>
        <begin position="78"/>
        <end position="241"/>
    </location>
</feature>
<keyword evidence="7 10" id="KW-0226">DNA condensation</keyword>
<dbReference type="GO" id="GO:0000796">
    <property type="term" value="C:condensin complex"/>
    <property type="evidence" value="ECO:0007669"/>
    <property type="project" value="TreeGrafter"/>
</dbReference>
<accession>A0A0F7SH20</accession>
<name>A0A0F7SH20_PHARH</name>
<comment type="subcellular location">
    <subcellularLocation>
        <location evidence="2">Chromosome</location>
    </subcellularLocation>
    <subcellularLocation>
        <location evidence="1">Nucleus</location>
    </subcellularLocation>
</comment>
<evidence type="ECO:0000256" key="4">
    <source>
        <dbReference type="ARBA" id="ARBA00022454"/>
    </source>
</evidence>
<dbReference type="InterPro" id="IPR007673">
    <property type="entry name" value="Condensin_cplx_su1"/>
</dbReference>
<evidence type="ECO:0000256" key="10">
    <source>
        <dbReference type="PIRNR" id="PIRNR017127"/>
    </source>
</evidence>
<feature type="region of interest" description="Disordered" evidence="11">
    <location>
        <begin position="932"/>
        <end position="962"/>
    </location>
</feature>
<dbReference type="GO" id="GO:0007076">
    <property type="term" value="P:mitotic chromosome condensation"/>
    <property type="evidence" value="ECO:0007669"/>
    <property type="project" value="InterPro"/>
</dbReference>
<evidence type="ECO:0000256" key="6">
    <source>
        <dbReference type="ARBA" id="ARBA00022776"/>
    </source>
</evidence>
<sequence>MAAAFNLQESVLILQDPDDVISIESEVDVPNLSEKEVMAVLERAIDAVTDSPQAILYPEVFDIFQSLLKYQIQLTSIVRSKLLDIILSALQSEIEAATRSLASNDPSAHLEHKTPLEMYAFLLQWFMSGAEKAAGKEDENNTASGKKKRGGKVTSSGKKGEKWSWEAQLPNTLDFMRKALRMNTERIWTTTQERDAYINCFTRPVYHIAENEAYMKIPEIKMGMYKVICFSVKFHGHSFGAQTSIIQALQYFEHLSEPMAELLSILTKELDFTQLTEEVLRDISTKTFNAQDTKGPRSFSRFLLKIAELTPRVVMKQISLLLTHLNSESYSMRMAMVEVIGTLVRHLALSEEYEEANKKKQVDNFWAILTDRFLDVTSWVRMKVIQTVTKLMDMEVKFTKQRPILAELAIRHLEDKSASVRRYAIALLSKLIMTHPFGMLHGGDLNMQKWIERYESVVARLKVLEQRELENLPEGLEGIDEENGEEAEEPEEDENEKEDEKPIKSKKASLTSSAPAAPMTMAETAQLTQLRLMKKYHVDALKFIRQIELAMPKLKDLLVSTGRAEVLEAMDFFKLAHEYEFESASVGLKAMLHLIWTKDNSAVVEDGKELKGIRARVIECYKGLYFEASADPDMTAKQQISRIAKNMIQLTYGATLAEITSLEELMRNLMLEDAIHPDVIAKLWQVYNADQDIPRPQRRGAIIILGMLAIAKKEIIVDRVDVLLRIGLGPLGKADLTLARYTCVALQRISGSAKKIKGSLTDKSNRLPMENPIFQQLEELVKTPTDSVQWFGVAEQAINALYLLGEQPDVLAAEIIKSFTYRVFDAPVPSDILDSDAPDITREIGKLNLTESETSGSEDNSADVDLEAEIEVDAALPTSPSGDTVMSSSDNPKYLVNSFELGQLIFLVGHVALKHIVYLELVERELKRRKEQKATEAKTAGAPANKDPKNDNDLDQVSGNAEDDIGENMTFIREHEILYGEDSLLAVYGPLISDVCANPGRYRDSSLQTPAVLALSKLMCVSSQFCETQLPLLFRVFETTSDPIIRSNIVIALGDIAVCFSNMIDENSDRLYLGLSDENLTVKRHTLMVLTHLILNGMIKVKGQLGEMAKCIEDDDQRVRDLAKLFFKELSSKENALYNNLQDVISHLSLGKHAVDEETFEKTMKYIFTFIEKDKQAESIIEKLCQRFRLASDERQWRDIAFCLSLLPYKSERSVKKLIDGLPFYQDKLYEEKVFKRFTEILSKARANKQTNKPDAELNEFEAILGNHKKAGEEGQELDSEVAKKTIASAKRKTALAKKDKAGLALPSRKSNRSRKKATEDEDEEMSDVTQDEGEDEGPEAEENIEEEEEEEEEEPVPRSKGSKKPVPGRTPRKKQVVESEDEEEEEEEEEEVHRKKKQTAPVKASRKKRVVQSEEDEDEDDF</sequence>
<evidence type="ECO:0000256" key="1">
    <source>
        <dbReference type="ARBA" id="ARBA00004123"/>
    </source>
</evidence>
<evidence type="ECO:0000259" key="12">
    <source>
        <dbReference type="Pfam" id="PF12717"/>
    </source>
</evidence>
<feature type="compositionally biased region" description="Acidic residues" evidence="11">
    <location>
        <begin position="477"/>
        <end position="497"/>
    </location>
</feature>
<evidence type="ECO:0000256" key="8">
    <source>
        <dbReference type="ARBA" id="ARBA00023242"/>
    </source>
</evidence>
<dbReference type="PANTHER" id="PTHR14222">
    <property type="entry name" value="CONDENSIN"/>
    <property type="match status" value="1"/>
</dbReference>
<dbReference type="InterPro" id="IPR011989">
    <property type="entry name" value="ARM-like"/>
</dbReference>
<proteinExistence type="inferred from homology"/>
<dbReference type="InterPro" id="IPR026971">
    <property type="entry name" value="CND1/NCAPD3"/>
</dbReference>
<dbReference type="GO" id="GO:0010032">
    <property type="term" value="P:meiotic chromosome condensation"/>
    <property type="evidence" value="ECO:0007669"/>
    <property type="project" value="TreeGrafter"/>
</dbReference>
<dbReference type="Gene3D" id="1.25.10.10">
    <property type="entry name" value="Leucine-rich Repeat Variant"/>
    <property type="match status" value="2"/>
</dbReference>
<dbReference type="GO" id="GO:0000779">
    <property type="term" value="C:condensed chromosome, centromeric region"/>
    <property type="evidence" value="ECO:0007669"/>
    <property type="project" value="TreeGrafter"/>
</dbReference>
<evidence type="ECO:0000313" key="14">
    <source>
        <dbReference type="EMBL" id="CDZ96307.1"/>
    </source>
</evidence>
<feature type="compositionally biased region" description="Basic residues" evidence="11">
    <location>
        <begin position="1395"/>
        <end position="1411"/>
    </location>
</feature>
<evidence type="ECO:0000259" key="13">
    <source>
        <dbReference type="Pfam" id="PF12922"/>
    </source>
</evidence>
<dbReference type="EMBL" id="LN483116">
    <property type="protein sequence ID" value="CDZ96307.1"/>
    <property type="molecule type" value="Genomic_DNA"/>
</dbReference>
<evidence type="ECO:0000256" key="2">
    <source>
        <dbReference type="ARBA" id="ARBA00004286"/>
    </source>
</evidence>
<dbReference type="PIRSF" id="PIRSF017127">
    <property type="entry name" value="Condensin_D2"/>
    <property type="match status" value="1"/>
</dbReference>
<evidence type="ECO:0000256" key="5">
    <source>
        <dbReference type="ARBA" id="ARBA00022618"/>
    </source>
</evidence>
<keyword evidence="8" id="KW-0539">Nucleus</keyword>
<dbReference type="InterPro" id="IPR016024">
    <property type="entry name" value="ARM-type_fold"/>
</dbReference>
<feature type="compositionally biased region" description="Acidic residues" evidence="11">
    <location>
        <begin position="1320"/>
        <end position="1355"/>
    </location>
</feature>
<reference evidence="14" key="1">
    <citation type="submission" date="2014-08" db="EMBL/GenBank/DDBJ databases">
        <authorList>
            <person name="Sharma Rahul"/>
            <person name="Thines Marco"/>
        </authorList>
    </citation>
    <scope>NUCLEOTIDE SEQUENCE</scope>
</reference>
<protein>
    <recommendedName>
        <fullName evidence="10">Condensin complex subunit 1</fullName>
    </recommendedName>
</protein>
<dbReference type="SUPFAM" id="SSF48371">
    <property type="entry name" value="ARM repeat"/>
    <property type="match status" value="1"/>
</dbReference>
<feature type="region of interest" description="Disordered" evidence="11">
    <location>
        <begin position="472"/>
        <end position="519"/>
    </location>
</feature>
<feature type="compositionally biased region" description="Acidic residues" evidence="11">
    <location>
        <begin position="1414"/>
        <end position="1423"/>
    </location>
</feature>
<evidence type="ECO:0000256" key="3">
    <source>
        <dbReference type="ARBA" id="ARBA00009606"/>
    </source>
</evidence>
<dbReference type="GO" id="GO:0042393">
    <property type="term" value="F:histone binding"/>
    <property type="evidence" value="ECO:0007669"/>
    <property type="project" value="TreeGrafter"/>
</dbReference>
<dbReference type="Pfam" id="PF12922">
    <property type="entry name" value="Cnd1_N"/>
    <property type="match status" value="1"/>
</dbReference>
<keyword evidence="6 10" id="KW-0498">Mitosis</keyword>
<comment type="similarity">
    <text evidence="3 10">Belongs to the CND1 (condensin subunit 1) family.</text>
</comment>
<evidence type="ECO:0000256" key="11">
    <source>
        <dbReference type="SAM" id="MobiDB-lite"/>
    </source>
</evidence>
<feature type="domain" description="Condensin complex subunit 1 C-terminal" evidence="12">
    <location>
        <begin position="1044"/>
        <end position="1205"/>
    </location>
</feature>
<feature type="region of interest" description="Disordered" evidence="11">
    <location>
        <begin position="1290"/>
        <end position="1423"/>
    </location>
</feature>
<dbReference type="GO" id="GO:0005634">
    <property type="term" value="C:nucleus"/>
    <property type="evidence" value="ECO:0007669"/>
    <property type="project" value="UniProtKB-SubCell"/>
</dbReference>
<dbReference type="InterPro" id="IPR032682">
    <property type="entry name" value="Cnd1_C"/>
</dbReference>
<dbReference type="PANTHER" id="PTHR14222:SF2">
    <property type="entry name" value="CONDENSIN COMPLEX SUBUNIT 1"/>
    <property type="match status" value="1"/>
</dbReference>
<organism evidence="14">
    <name type="scientific">Phaffia rhodozyma</name>
    <name type="common">Yeast</name>
    <name type="synonym">Xanthophyllomyces dendrorhous</name>
    <dbReference type="NCBI Taxonomy" id="264483"/>
    <lineage>
        <taxon>Eukaryota</taxon>
        <taxon>Fungi</taxon>
        <taxon>Dikarya</taxon>
        <taxon>Basidiomycota</taxon>
        <taxon>Agaricomycotina</taxon>
        <taxon>Tremellomycetes</taxon>
        <taxon>Cystofilobasidiales</taxon>
        <taxon>Mrakiaceae</taxon>
        <taxon>Phaffia</taxon>
    </lineage>
</organism>
<feature type="compositionally biased region" description="Acidic residues" evidence="11">
    <location>
        <begin position="1379"/>
        <end position="1391"/>
    </location>
</feature>
<dbReference type="Pfam" id="PF12717">
    <property type="entry name" value="Cnd1"/>
    <property type="match status" value="1"/>
</dbReference>
<feature type="region of interest" description="Disordered" evidence="11">
    <location>
        <begin position="136"/>
        <end position="161"/>
    </location>
</feature>
<evidence type="ECO:0000256" key="9">
    <source>
        <dbReference type="ARBA" id="ARBA00023306"/>
    </source>
</evidence>
<dbReference type="InterPro" id="IPR024324">
    <property type="entry name" value="Condensin_cplx_su1_N"/>
</dbReference>